<reference evidence="4 5" key="1">
    <citation type="submission" date="2018-04" db="EMBL/GenBank/DDBJ databases">
        <title>The genome of golden apple snail Pomacea canaliculata provides insight into stress tolerance and invasive adaptation.</title>
        <authorList>
            <person name="Liu C."/>
            <person name="Liu B."/>
            <person name="Ren Y."/>
            <person name="Zhang Y."/>
            <person name="Wang H."/>
            <person name="Li S."/>
            <person name="Jiang F."/>
            <person name="Yin L."/>
            <person name="Zhang G."/>
            <person name="Qian W."/>
            <person name="Fan W."/>
        </authorList>
    </citation>
    <scope>NUCLEOTIDE SEQUENCE [LARGE SCALE GENOMIC DNA]</scope>
    <source>
        <strain evidence="4">SZHN2017</strain>
        <tissue evidence="4">Muscle</tissue>
    </source>
</reference>
<feature type="repeat" description="ANK" evidence="3">
    <location>
        <begin position="200"/>
        <end position="235"/>
    </location>
</feature>
<feature type="repeat" description="ANK" evidence="3">
    <location>
        <begin position="304"/>
        <end position="336"/>
    </location>
</feature>
<accession>A0A2T7P0Y1</accession>
<feature type="repeat" description="ANK" evidence="3">
    <location>
        <begin position="877"/>
        <end position="909"/>
    </location>
</feature>
<feature type="repeat" description="ANK" evidence="3">
    <location>
        <begin position="805"/>
        <end position="837"/>
    </location>
</feature>
<evidence type="ECO:0000256" key="1">
    <source>
        <dbReference type="ARBA" id="ARBA00022737"/>
    </source>
</evidence>
<feature type="repeat" description="ANK" evidence="3">
    <location>
        <begin position="448"/>
        <end position="480"/>
    </location>
</feature>
<dbReference type="OrthoDB" id="6718656at2759"/>
<evidence type="ECO:0000313" key="4">
    <source>
        <dbReference type="EMBL" id="PVD27080.1"/>
    </source>
</evidence>
<dbReference type="Proteomes" id="UP000245119">
    <property type="component" value="Linkage Group LG7"/>
</dbReference>
<feature type="repeat" description="ANK" evidence="3">
    <location>
        <begin position="1207"/>
        <end position="1239"/>
    </location>
</feature>
<dbReference type="PROSITE" id="PS50088">
    <property type="entry name" value="ANK_REPEAT"/>
    <property type="match status" value="10"/>
</dbReference>
<dbReference type="InterPro" id="IPR036770">
    <property type="entry name" value="Ankyrin_rpt-contain_sf"/>
</dbReference>
<keyword evidence="5" id="KW-1185">Reference proteome</keyword>
<feature type="repeat" description="ANK" evidence="3">
    <location>
        <begin position="377"/>
        <end position="409"/>
    </location>
</feature>
<feature type="repeat" description="ANK" evidence="3">
    <location>
        <begin position="628"/>
        <end position="663"/>
    </location>
</feature>
<proteinExistence type="predicted"/>
<dbReference type="PROSITE" id="PS50297">
    <property type="entry name" value="ANK_REP_REGION"/>
    <property type="match status" value="6"/>
</dbReference>
<keyword evidence="2 3" id="KW-0040">ANK repeat</keyword>
<dbReference type="SUPFAM" id="SSF48403">
    <property type="entry name" value="Ankyrin repeat"/>
    <property type="match status" value="3"/>
</dbReference>
<dbReference type="PANTHER" id="PTHR24198">
    <property type="entry name" value="ANKYRIN REPEAT AND PROTEIN KINASE DOMAIN-CONTAINING PROTEIN"/>
    <property type="match status" value="1"/>
</dbReference>
<dbReference type="Gene3D" id="1.25.40.20">
    <property type="entry name" value="Ankyrin repeat-containing domain"/>
    <property type="match status" value="6"/>
</dbReference>
<sequence length="1322" mass="147373">MEDSVQDQQELQQEDTMPLESTALLNSVAEAGSCDVVKELTSDSDLSVKDRQSFLLQKLATVSGLSHQIIEEILKKLFSSEARAQTLKNSAQTAIVAAANCENWDILMIFLMIPYTLLNDEPNLLSVIEMVDKSQTLRSNWSMHIDVLSSVWRHSKQKILDSIDKRVPNTLVQLAAELNMWSRVCDLLVTKPDLNLLDRDGLSVLHRLIMCPDSRFDSLLPVLLENGADFNLKTKKGETVLHIAAKYQKVEYVSECVQQVDTKDCESLTPKIASKYHIKCAKSKQQMVSKLIDMCHELDDCDSLGNTPVILAAENNNEGLLRLLLEHGARTDVVDEEQRSVLHVLALKGSSMVSDTYTTLISLCVNNGVQMNSPDINGLTALHLAVKSHNWTFMKSLVNFGADTGRPDGEGYNVLHRLAMTSEQLDNVCQLFDLLHQRGCDLNAECRAGDTVLHLAAMIENLKLVKHLIGLVTSLDRCNKQGFTILHLLAIYKLRPPEDGQSSPDEVCLLLADLTEGGGQMNVVTAANCENWDILMIFLMIPYTLLDDEPNLLSVIEMVDKSETLRSKWCMHIDVLSSVWRHSKQKILDSTDKRVPNTLVQLAAELNMWSRVCDLFVTKPDLNLLDRDGLSVLHRLIMCPDSRFDSLLPVLLENGADFNLKTKKGETVLHIAAKYQKVEYVSECVQQVDTKDCERLTPKIVSTYHIKCAKSKQQMVSKLIDMCHELDDCDHLGNTPVILAAENNNEGLLRLLLEHGARTDLVDEEQRSVLHVLALKGSSMVFDTCTTLISLCVNNGVQMNNLDINGLTALHLAVKSHNWTFMKSLVNFGADTGRPDGEGYNVLHRLAMTSAEQLDNVCQLFDLLHQRGCDLNAECRAGNTVLHLAAMTENLKLVKHLTEFGTRLDRCNRQGFTILHLLAIYKLRPPQDGRSSPDEIRTSQNIMELSSQGVQKADDDILPESTVLLNSTVEAGNWELVKDLLSNGDNNASDAKNSLLLQKLASAKCISLLIVRNILRKLFEDEADSQPLKHIAEEMSLSPTHRLVMCPDSRFDSLLPVLLENGADVTLKTCKGDTTLHLAATHQNTVRDRNDKMECTDIKSKIMNEYHTKRAEAKLQALTLLLTSAKTLDDCDSKGNTAAILAAKNRNWEFFKLLLEHGARADVVGECQRSLLHVLVLTGSSMDPVTYKTLVTLCVSSGAIINARDADGCTAMHLAACSNKWTLFRILADLGADTRLTDADGYNVLHRLAMTSSEQAENVCQLFHFLHQQGADLNAQCSAAVSREGEERRNVWASRFSDLYFSSDDDVPPGYYYNSDSYDDWE</sequence>
<keyword evidence="1" id="KW-0677">Repeat</keyword>
<comment type="caution">
    <text evidence="4">The sequence shown here is derived from an EMBL/GenBank/DDBJ whole genome shotgun (WGS) entry which is preliminary data.</text>
</comment>
<evidence type="ECO:0000256" key="2">
    <source>
        <dbReference type="ARBA" id="ARBA00023043"/>
    </source>
</evidence>
<evidence type="ECO:0000256" key="3">
    <source>
        <dbReference type="PROSITE-ProRule" id="PRU00023"/>
    </source>
</evidence>
<name>A0A2T7P0Y1_POMCA</name>
<gene>
    <name evidence="4" type="ORF">C0Q70_12230</name>
</gene>
<protein>
    <submittedName>
        <fullName evidence="4">Uncharacterized protein</fullName>
    </submittedName>
</protein>
<dbReference type="InterPro" id="IPR002110">
    <property type="entry name" value="Ankyrin_rpt"/>
</dbReference>
<feature type="repeat" description="ANK" evidence="3">
    <location>
        <begin position="1134"/>
        <end position="1166"/>
    </location>
</feature>
<dbReference type="STRING" id="400727.A0A2T7P0Y1"/>
<dbReference type="Pfam" id="PF12796">
    <property type="entry name" value="Ank_2"/>
    <property type="match status" value="3"/>
</dbReference>
<dbReference type="SMART" id="SM00248">
    <property type="entry name" value="ANK"/>
    <property type="match status" value="17"/>
</dbReference>
<dbReference type="PANTHER" id="PTHR24198:SF165">
    <property type="entry name" value="ANKYRIN REPEAT-CONTAINING PROTEIN-RELATED"/>
    <property type="match status" value="1"/>
</dbReference>
<dbReference type="EMBL" id="PZQS01000007">
    <property type="protein sequence ID" value="PVD27080.1"/>
    <property type="molecule type" value="Genomic_DNA"/>
</dbReference>
<organism evidence="4 5">
    <name type="scientific">Pomacea canaliculata</name>
    <name type="common">Golden apple snail</name>
    <dbReference type="NCBI Taxonomy" id="400727"/>
    <lineage>
        <taxon>Eukaryota</taxon>
        <taxon>Metazoa</taxon>
        <taxon>Spiralia</taxon>
        <taxon>Lophotrochozoa</taxon>
        <taxon>Mollusca</taxon>
        <taxon>Gastropoda</taxon>
        <taxon>Caenogastropoda</taxon>
        <taxon>Architaenioglossa</taxon>
        <taxon>Ampullarioidea</taxon>
        <taxon>Ampullariidae</taxon>
        <taxon>Pomacea</taxon>
    </lineage>
</organism>
<evidence type="ECO:0000313" key="5">
    <source>
        <dbReference type="Proteomes" id="UP000245119"/>
    </source>
</evidence>
<feature type="repeat" description="ANK" evidence="3">
    <location>
        <begin position="732"/>
        <end position="764"/>
    </location>
</feature>